<feature type="disulfide bond" description="Alternate" evidence="9">
    <location>
        <begin position="103"/>
        <end position="200"/>
    </location>
</feature>
<feature type="active site" description="Cysteine persulfide intermediate" evidence="9">
    <location>
        <position position="200"/>
    </location>
</feature>
<keyword evidence="13" id="KW-1185">Reference proteome</keyword>
<evidence type="ECO:0000256" key="3">
    <source>
        <dbReference type="ARBA" id="ARBA00022694"/>
    </source>
</evidence>
<reference evidence="13" key="1">
    <citation type="submission" date="2022-10" db="EMBL/GenBank/DDBJ databases">
        <title>Streptococcus didelphis as causative of fatal infections in opossums (Didelphis albiventris).</title>
        <authorList>
            <person name="Breyer G.M."/>
            <person name="Da Silva M.E.R.J."/>
            <person name="Siqueira F.M."/>
        </authorList>
    </citation>
    <scope>NUCLEOTIDE SEQUENCE [LARGE SCALE GENOMIC DNA]</scope>
    <source>
        <strain evidence="13">LBVP101/21</strain>
    </source>
</reference>
<keyword evidence="1 9" id="KW-0820">tRNA-binding</keyword>
<gene>
    <name evidence="9 12" type="primary">mnmA</name>
    <name evidence="12" type="ORF">N1496_05825</name>
</gene>
<dbReference type="InterPro" id="IPR023382">
    <property type="entry name" value="MnmA-like_central_sf"/>
</dbReference>
<dbReference type="InterPro" id="IPR004506">
    <property type="entry name" value="MnmA-like"/>
</dbReference>
<dbReference type="Proteomes" id="UP001238096">
    <property type="component" value="Chromosome"/>
</dbReference>
<evidence type="ECO:0000256" key="8">
    <source>
        <dbReference type="ARBA" id="ARBA00051542"/>
    </source>
</evidence>
<protein>
    <recommendedName>
        <fullName evidence="9">tRNA-specific 2-thiouridylase MnmA</fullName>
        <ecNumber evidence="9">2.8.1.13</ecNumber>
    </recommendedName>
</protein>
<dbReference type="InterPro" id="IPR046885">
    <property type="entry name" value="MnmA-like_C"/>
</dbReference>
<evidence type="ECO:0000259" key="10">
    <source>
        <dbReference type="Pfam" id="PF20258"/>
    </source>
</evidence>
<feature type="site" description="Interaction with tRNA" evidence="9">
    <location>
        <position position="128"/>
    </location>
</feature>
<dbReference type="RefSeq" id="WP_018366478.1">
    <property type="nucleotide sequence ID" value="NZ_CP104407.1"/>
</dbReference>
<comment type="catalytic activity">
    <reaction evidence="8 9">
        <text>S-sulfanyl-L-cysteinyl-[protein] + uridine(34) in tRNA + AH2 + ATP = 2-thiouridine(34) in tRNA + L-cysteinyl-[protein] + A + AMP + diphosphate + H(+)</text>
        <dbReference type="Rhea" id="RHEA:47032"/>
        <dbReference type="Rhea" id="RHEA-COMP:10131"/>
        <dbReference type="Rhea" id="RHEA-COMP:11726"/>
        <dbReference type="Rhea" id="RHEA-COMP:11727"/>
        <dbReference type="Rhea" id="RHEA-COMP:11728"/>
        <dbReference type="ChEBI" id="CHEBI:13193"/>
        <dbReference type="ChEBI" id="CHEBI:15378"/>
        <dbReference type="ChEBI" id="CHEBI:17499"/>
        <dbReference type="ChEBI" id="CHEBI:29950"/>
        <dbReference type="ChEBI" id="CHEBI:30616"/>
        <dbReference type="ChEBI" id="CHEBI:33019"/>
        <dbReference type="ChEBI" id="CHEBI:61963"/>
        <dbReference type="ChEBI" id="CHEBI:65315"/>
        <dbReference type="ChEBI" id="CHEBI:87170"/>
        <dbReference type="ChEBI" id="CHEBI:456215"/>
        <dbReference type="EC" id="2.8.1.13"/>
    </reaction>
</comment>
<evidence type="ECO:0000256" key="5">
    <source>
        <dbReference type="ARBA" id="ARBA00022840"/>
    </source>
</evidence>
<dbReference type="EC" id="2.8.1.13" evidence="9"/>
<keyword evidence="4 9" id="KW-0547">Nucleotide-binding</keyword>
<dbReference type="NCBIfam" id="NF001138">
    <property type="entry name" value="PRK00143.1"/>
    <property type="match status" value="1"/>
</dbReference>
<dbReference type="Pfam" id="PF20258">
    <property type="entry name" value="tRNA_Me_trans_C"/>
    <property type="match status" value="1"/>
</dbReference>
<feature type="binding site" evidence="9">
    <location>
        <position position="38"/>
    </location>
    <ligand>
        <name>ATP</name>
        <dbReference type="ChEBI" id="CHEBI:30616"/>
    </ligand>
</feature>
<dbReference type="Gene3D" id="2.30.30.280">
    <property type="entry name" value="Adenine nucleotide alpha hydrolases-like domains"/>
    <property type="match status" value="1"/>
</dbReference>
<evidence type="ECO:0000256" key="4">
    <source>
        <dbReference type="ARBA" id="ARBA00022741"/>
    </source>
</evidence>
<feature type="binding site" evidence="9">
    <location>
        <position position="127"/>
    </location>
    <ligand>
        <name>ATP</name>
        <dbReference type="ChEBI" id="CHEBI:30616"/>
    </ligand>
</feature>
<sequence length="373" mass="41572">MINNADTRVVIGMSGGVDSSVTALLLKEQGYDVIGVFMKNWDDTDEFGVCTATEDYKDVAAVADQIGIPYYSINFEKEYWDRVFEYFLAEYKAGRTPNPDVMCNKEIKFKAFLDYAMSLGADYVATGHYAQVEKDGNGIVHMLRGVDNGKDQTYFLSQLSQKQLQKTMFPLGHLQKSEVRQIAERAGLATAKKKDSTGICFIGEKNFKEFLSHYLPAQKGRMLTVDGRDMGQHAGLMYYTIGQRGGLGIGGQHGGDNQPWFVIGKDLSQNILYVGQGFYHESLMSTSLDASMVHFTRERPKDFTITCTAKFRYRQPDSKVTVKVNGDKATVIFEEPQRAITPGQAVVFYDGDECLGGGIIDMAYKDGVACQYI</sequence>
<dbReference type="GO" id="GO:0103016">
    <property type="term" value="F:tRNA-uridine 2-sulfurtransferase activity"/>
    <property type="evidence" value="ECO:0007669"/>
    <property type="project" value="UniProtKB-EC"/>
</dbReference>
<dbReference type="HAMAP" id="MF_00144">
    <property type="entry name" value="tRNA_thiouridyl_MnmA"/>
    <property type="match status" value="1"/>
</dbReference>
<proteinExistence type="inferred from homology"/>
<dbReference type="PANTHER" id="PTHR11933:SF5">
    <property type="entry name" value="MITOCHONDRIAL TRNA-SPECIFIC 2-THIOURIDYLASE 1"/>
    <property type="match status" value="1"/>
</dbReference>
<dbReference type="SUPFAM" id="SSF52402">
    <property type="entry name" value="Adenine nucleotide alpha hydrolases-like"/>
    <property type="match status" value="1"/>
</dbReference>
<feature type="region of interest" description="Interaction with target base in tRNA" evidence="9">
    <location>
        <begin position="98"/>
        <end position="100"/>
    </location>
</feature>
<dbReference type="InterPro" id="IPR046884">
    <property type="entry name" value="MnmA-like_central"/>
</dbReference>
<keyword evidence="2 9" id="KW-0808">Transferase</keyword>
<comment type="function">
    <text evidence="9">Catalyzes the 2-thiolation of uridine at the wobble position (U34) of tRNA, leading to the formation of s(2)U34.</text>
</comment>
<evidence type="ECO:0000256" key="1">
    <source>
        <dbReference type="ARBA" id="ARBA00022555"/>
    </source>
</evidence>
<evidence type="ECO:0000259" key="11">
    <source>
        <dbReference type="Pfam" id="PF20259"/>
    </source>
</evidence>
<evidence type="ECO:0000256" key="6">
    <source>
        <dbReference type="ARBA" id="ARBA00022884"/>
    </source>
</evidence>
<dbReference type="Pfam" id="PF20259">
    <property type="entry name" value="tRNA_Me_trans_M"/>
    <property type="match status" value="1"/>
</dbReference>
<dbReference type="NCBIfam" id="TIGR00420">
    <property type="entry name" value="trmU"/>
    <property type="match status" value="1"/>
</dbReference>
<feature type="active site" description="Nucleophile" evidence="9">
    <location>
        <position position="103"/>
    </location>
</feature>
<accession>A0ABY9LFU9</accession>
<keyword evidence="5 9" id="KW-0067">ATP-binding</keyword>
<dbReference type="Gene3D" id="2.40.30.10">
    <property type="entry name" value="Translation factors"/>
    <property type="match status" value="1"/>
</dbReference>
<feature type="region of interest" description="Interaction with tRNA" evidence="9">
    <location>
        <begin position="312"/>
        <end position="313"/>
    </location>
</feature>
<evidence type="ECO:0000313" key="12">
    <source>
        <dbReference type="EMBL" id="WMB27643.1"/>
    </source>
</evidence>
<feature type="binding site" evidence="9">
    <location>
        <begin position="12"/>
        <end position="19"/>
    </location>
    <ligand>
        <name>ATP</name>
        <dbReference type="ChEBI" id="CHEBI:30616"/>
    </ligand>
</feature>
<feature type="site" description="Interaction with tRNA" evidence="9">
    <location>
        <position position="344"/>
    </location>
</feature>
<keyword evidence="6 9" id="KW-0694">RNA-binding</keyword>
<keyword evidence="7 9" id="KW-1015">Disulfide bond</keyword>
<evidence type="ECO:0000256" key="9">
    <source>
        <dbReference type="HAMAP-Rule" id="MF_00144"/>
    </source>
</evidence>
<organism evidence="12 13">
    <name type="scientific">Streptococcus didelphis</name>
    <dbReference type="NCBI Taxonomy" id="102886"/>
    <lineage>
        <taxon>Bacteria</taxon>
        <taxon>Bacillati</taxon>
        <taxon>Bacillota</taxon>
        <taxon>Bacilli</taxon>
        <taxon>Lactobacillales</taxon>
        <taxon>Streptococcaceae</taxon>
        <taxon>Streptococcus</taxon>
    </lineage>
</organism>
<evidence type="ECO:0000256" key="7">
    <source>
        <dbReference type="ARBA" id="ARBA00023157"/>
    </source>
</evidence>
<dbReference type="InterPro" id="IPR014729">
    <property type="entry name" value="Rossmann-like_a/b/a_fold"/>
</dbReference>
<dbReference type="PANTHER" id="PTHR11933">
    <property type="entry name" value="TRNA 5-METHYLAMINOMETHYL-2-THIOURIDYLATE -METHYLTRANSFERASE"/>
    <property type="match status" value="1"/>
</dbReference>
<dbReference type="Pfam" id="PF03054">
    <property type="entry name" value="tRNA_Me_trans"/>
    <property type="match status" value="1"/>
</dbReference>
<feature type="domain" description="tRNA-specific 2-thiouridylase MnmA-like central" evidence="11">
    <location>
        <begin position="208"/>
        <end position="276"/>
    </location>
</feature>
<evidence type="ECO:0000313" key="13">
    <source>
        <dbReference type="Proteomes" id="UP001238096"/>
    </source>
</evidence>
<name>A0ABY9LFU9_9STRE</name>
<feature type="region of interest" description="Interaction with tRNA" evidence="9">
    <location>
        <begin position="150"/>
        <end position="152"/>
    </location>
</feature>
<comment type="similarity">
    <text evidence="9">Belongs to the MnmA/TRMU family.</text>
</comment>
<keyword evidence="9" id="KW-0963">Cytoplasm</keyword>
<comment type="subcellular location">
    <subcellularLocation>
        <location evidence="9">Cytoplasm</location>
    </subcellularLocation>
</comment>
<dbReference type="Gene3D" id="3.40.50.620">
    <property type="entry name" value="HUPs"/>
    <property type="match status" value="1"/>
</dbReference>
<feature type="domain" description="tRNA-specific 2-thiouridylase MnmA-like C-terminal" evidence="10">
    <location>
        <begin position="286"/>
        <end position="360"/>
    </location>
</feature>
<keyword evidence="3 9" id="KW-0819">tRNA processing</keyword>
<evidence type="ECO:0000256" key="2">
    <source>
        <dbReference type="ARBA" id="ARBA00022679"/>
    </source>
</evidence>
<dbReference type="EMBL" id="CP110509">
    <property type="protein sequence ID" value="WMB27643.1"/>
    <property type="molecule type" value="Genomic_DNA"/>
</dbReference>
<dbReference type="CDD" id="cd01998">
    <property type="entry name" value="MnmA_TRMU-like"/>
    <property type="match status" value="1"/>
</dbReference>